<reference evidence="1 2" key="1">
    <citation type="submission" date="2017-01" db="EMBL/GenBank/DDBJ databases">
        <authorList>
            <person name="Mah S.A."/>
            <person name="Swanson W.J."/>
            <person name="Moy G.W."/>
            <person name="Vacquier V.D."/>
        </authorList>
    </citation>
    <scope>NUCLEOTIDE SEQUENCE [LARGE SCALE GENOMIC DNA]</scope>
    <source>
        <strain evidence="1 2">CPCC 203464</strain>
    </source>
</reference>
<sequence length="42" mass="4675">MELITAVTMAVCTALAYALGREDGRDAEFAERWDDQTQGGRR</sequence>
<name>A0A1N7HBY4_9NOCA</name>
<proteinExistence type="predicted"/>
<evidence type="ECO:0000313" key="1">
    <source>
        <dbReference type="EMBL" id="SIS22198.1"/>
    </source>
</evidence>
<dbReference type="EMBL" id="FTNT01000014">
    <property type="protein sequence ID" value="SIS22198.1"/>
    <property type="molecule type" value="Genomic_DNA"/>
</dbReference>
<accession>A0A1N7HBY4</accession>
<dbReference type="RefSeq" id="WP_268811141.1">
    <property type="nucleotide sequence ID" value="NZ_FTNT01000014.1"/>
</dbReference>
<evidence type="ECO:0000313" key="2">
    <source>
        <dbReference type="Proteomes" id="UP000186218"/>
    </source>
</evidence>
<protein>
    <submittedName>
        <fullName evidence="1">Uncharacterized protein</fullName>
    </submittedName>
</protein>
<dbReference type="Proteomes" id="UP000186218">
    <property type="component" value="Unassembled WGS sequence"/>
</dbReference>
<gene>
    <name evidence="1" type="ORF">SAMN05445060_3922</name>
</gene>
<dbReference type="AlphaFoldDB" id="A0A1N7HBY4"/>
<organism evidence="1 2">
    <name type="scientific">Williamsia sterculiae</name>
    <dbReference type="NCBI Taxonomy" id="1344003"/>
    <lineage>
        <taxon>Bacteria</taxon>
        <taxon>Bacillati</taxon>
        <taxon>Actinomycetota</taxon>
        <taxon>Actinomycetes</taxon>
        <taxon>Mycobacteriales</taxon>
        <taxon>Nocardiaceae</taxon>
        <taxon>Williamsia</taxon>
    </lineage>
</organism>
<keyword evidence="2" id="KW-1185">Reference proteome</keyword>